<protein>
    <recommendedName>
        <fullName evidence="2">DUF2415 domain-containing protein</fullName>
    </recommendedName>
</protein>
<feature type="region of interest" description="Disordered" evidence="1">
    <location>
        <begin position="685"/>
        <end position="710"/>
    </location>
</feature>
<keyword evidence="4" id="KW-1185">Reference proteome</keyword>
<proteinExistence type="predicted"/>
<accession>A0AAE0PFC6</accession>
<dbReference type="PANTHER" id="PTHR43991">
    <property type="entry name" value="WD REPEAT PROTEIN (AFU_ORTHOLOGUE AFUA_8G05640)-RELATED"/>
    <property type="match status" value="1"/>
</dbReference>
<feature type="region of interest" description="Disordered" evidence="1">
    <location>
        <begin position="481"/>
        <end position="548"/>
    </location>
</feature>
<dbReference type="Gene3D" id="2.130.10.10">
    <property type="entry name" value="YVTN repeat-like/Quinoprotein amine dehydrogenase"/>
    <property type="match status" value="1"/>
</dbReference>
<evidence type="ECO:0000313" key="3">
    <source>
        <dbReference type="EMBL" id="KAK3398475.1"/>
    </source>
</evidence>
<dbReference type="PANTHER" id="PTHR43991:SF9">
    <property type="entry name" value="DUF2415 DOMAIN-CONTAINING PROTEIN"/>
    <property type="match status" value="1"/>
</dbReference>
<feature type="compositionally biased region" description="Basic and acidic residues" evidence="1">
    <location>
        <begin position="497"/>
        <end position="512"/>
    </location>
</feature>
<feature type="region of interest" description="Disordered" evidence="1">
    <location>
        <begin position="562"/>
        <end position="582"/>
    </location>
</feature>
<organism evidence="3 4">
    <name type="scientific">Sordaria brevicollis</name>
    <dbReference type="NCBI Taxonomy" id="83679"/>
    <lineage>
        <taxon>Eukaryota</taxon>
        <taxon>Fungi</taxon>
        <taxon>Dikarya</taxon>
        <taxon>Ascomycota</taxon>
        <taxon>Pezizomycotina</taxon>
        <taxon>Sordariomycetes</taxon>
        <taxon>Sordariomycetidae</taxon>
        <taxon>Sordariales</taxon>
        <taxon>Sordariaceae</taxon>
        <taxon>Sordaria</taxon>
    </lineage>
</organism>
<feature type="domain" description="DUF2415" evidence="2">
    <location>
        <begin position="351"/>
        <end position="390"/>
    </location>
</feature>
<dbReference type="Proteomes" id="UP001281003">
    <property type="component" value="Unassembled WGS sequence"/>
</dbReference>
<feature type="compositionally biased region" description="Basic and acidic residues" evidence="1">
    <location>
        <begin position="534"/>
        <end position="548"/>
    </location>
</feature>
<reference evidence="3" key="1">
    <citation type="journal article" date="2023" name="Mol. Phylogenet. Evol.">
        <title>Genome-scale phylogeny and comparative genomics of the fungal order Sordariales.</title>
        <authorList>
            <person name="Hensen N."/>
            <person name="Bonometti L."/>
            <person name="Westerberg I."/>
            <person name="Brannstrom I.O."/>
            <person name="Guillou S."/>
            <person name="Cros-Aarteil S."/>
            <person name="Calhoun S."/>
            <person name="Haridas S."/>
            <person name="Kuo A."/>
            <person name="Mondo S."/>
            <person name="Pangilinan J."/>
            <person name="Riley R."/>
            <person name="LaButti K."/>
            <person name="Andreopoulos B."/>
            <person name="Lipzen A."/>
            <person name="Chen C."/>
            <person name="Yan M."/>
            <person name="Daum C."/>
            <person name="Ng V."/>
            <person name="Clum A."/>
            <person name="Steindorff A."/>
            <person name="Ohm R.A."/>
            <person name="Martin F."/>
            <person name="Silar P."/>
            <person name="Natvig D.O."/>
            <person name="Lalanne C."/>
            <person name="Gautier V."/>
            <person name="Ament-Velasquez S.L."/>
            <person name="Kruys A."/>
            <person name="Hutchinson M.I."/>
            <person name="Powell A.J."/>
            <person name="Barry K."/>
            <person name="Miller A.N."/>
            <person name="Grigoriev I.V."/>
            <person name="Debuchy R."/>
            <person name="Gladieux P."/>
            <person name="Hiltunen Thoren M."/>
            <person name="Johannesson H."/>
        </authorList>
    </citation>
    <scope>NUCLEOTIDE SEQUENCE</scope>
    <source>
        <strain evidence="3">FGSC 1904</strain>
    </source>
</reference>
<feature type="compositionally biased region" description="Gly residues" evidence="1">
    <location>
        <begin position="639"/>
        <end position="649"/>
    </location>
</feature>
<evidence type="ECO:0000259" key="2">
    <source>
        <dbReference type="Pfam" id="PF10313"/>
    </source>
</evidence>
<comment type="caution">
    <text evidence="3">The sequence shown here is derived from an EMBL/GenBank/DDBJ whole genome shotgun (WGS) entry which is preliminary data.</text>
</comment>
<dbReference type="SUPFAM" id="SSF82171">
    <property type="entry name" value="DPP6 N-terminal domain-like"/>
    <property type="match status" value="1"/>
</dbReference>
<sequence>MTVKDDVYHATEHLILPKPRRRYRTSVHPSHWQLRSMVGVEGNDLVYFPGGRDSTEVQRLNTKTQEIETIKRLPFQPRCLVARNEWICCGGETGEFTAIHVRERTPQSDADEQANTDLDDQVPGQELLDELSQELDDEDSAAVARALARAQILSAARASANNEDKNLSVTSKKFGKQRVNCITLWFPPTLVPLAKGAYVEPVAVLANNDNTVSCVSLWEEEALDEITYPDCVNRAVISPDGRLLIAISDDPYLYVHEYVEKEEPSLHSNRHTLKTHKWALSRKVPLKSQSKDDRSENRGSFAACFSSTGNYLAVGTQYGIISVFDVSAFSAPGLDPLITTFGSSRPHAELGAIRDMAFSPGSADLLAWTEDRGHVGVADLRTGFLSRQILDLDKRDDYETIITTDRSVIDPALLLLAAARGDDSDASASASSPSRLRGIDLLAALEARRERSNREHWDPLESTAFTPRELEVLDAIRAERRQREAATSGGTGGTTAPERRTNTSIWRDDPSSRSHGTGIGGGDTQRSSGGSEQSSRERGSGGLRNTRESYREFADILAGVSPRTVTSARTPAPASDRLNSPTGIRLNTRSLLASLTALRDAADEATVADHLHITNTIARLDRAGAGGSDRTYPPTRSAGGSGTGTGTGSGTTTNNNTTSTTQTASDAAAERRALTLSSRILANPSLLTPSVTSTNRTTNTNNTSNNTSTNTNAATTAAAAATLRQLYYSLRLEDNFPYDSIGRTVVDPDDARRLRGEYRARVGGAGTGALHEWDDHPTRRAFGAYYMSRREPDPHDTAGLCWSEDGRVLFVGAEDGIYEFHVNLLQRNLFPSSDYR</sequence>
<evidence type="ECO:0000313" key="4">
    <source>
        <dbReference type="Proteomes" id="UP001281003"/>
    </source>
</evidence>
<evidence type="ECO:0000256" key="1">
    <source>
        <dbReference type="SAM" id="MobiDB-lite"/>
    </source>
</evidence>
<gene>
    <name evidence="3" type="ORF">B0T20DRAFT_209132</name>
</gene>
<feature type="compositionally biased region" description="Low complexity" evidence="1">
    <location>
        <begin position="650"/>
        <end position="661"/>
    </location>
</feature>
<dbReference type="EMBL" id="JAUTDP010000006">
    <property type="protein sequence ID" value="KAK3398475.1"/>
    <property type="molecule type" value="Genomic_DNA"/>
</dbReference>
<dbReference type="InterPro" id="IPR019417">
    <property type="entry name" value="DUF2415"/>
</dbReference>
<name>A0AAE0PFC6_SORBR</name>
<dbReference type="InterPro" id="IPR015943">
    <property type="entry name" value="WD40/YVTN_repeat-like_dom_sf"/>
</dbReference>
<feature type="compositionally biased region" description="Low complexity" evidence="1">
    <location>
        <begin position="692"/>
        <end position="710"/>
    </location>
</feature>
<dbReference type="Pfam" id="PF10313">
    <property type="entry name" value="DUF2415"/>
    <property type="match status" value="1"/>
</dbReference>
<reference evidence="3" key="2">
    <citation type="submission" date="2023-07" db="EMBL/GenBank/DDBJ databases">
        <authorList>
            <consortium name="Lawrence Berkeley National Laboratory"/>
            <person name="Haridas S."/>
            <person name="Hensen N."/>
            <person name="Bonometti L."/>
            <person name="Westerberg I."/>
            <person name="Brannstrom I.O."/>
            <person name="Guillou S."/>
            <person name="Cros-Aarteil S."/>
            <person name="Calhoun S."/>
            <person name="Kuo A."/>
            <person name="Mondo S."/>
            <person name="Pangilinan J."/>
            <person name="Riley R."/>
            <person name="LaButti K."/>
            <person name="Andreopoulos B."/>
            <person name="Lipzen A."/>
            <person name="Chen C."/>
            <person name="Yanf M."/>
            <person name="Daum C."/>
            <person name="Ng V."/>
            <person name="Clum A."/>
            <person name="Steindorff A."/>
            <person name="Ohm R."/>
            <person name="Martin F."/>
            <person name="Silar P."/>
            <person name="Natvig D."/>
            <person name="Lalanne C."/>
            <person name="Gautier V."/>
            <person name="Ament-velasquez S.L."/>
            <person name="Kruys A."/>
            <person name="Hutchinson M.I."/>
            <person name="Powell A.J."/>
            <person name="Barry K."/>
            <person name="Miller A.N."/>
            <person name="Grigoriev I.V."/>
            <person name="Debuchy R."/>
            <person name="Gladieux P."/>
            <person name="Thoren M.H."/>
            <person name="Johannesson H."/>
        </authorList>
    </citation>
    <scope>NUCLEOTIDE SEQUENCE</scope>
    <source>
        <strain evidence="3">FGSC 1904</strain>
    </source>
</reference>
<dbReference type="AlphaFoldDB" id="A0AAE0PFC6"/>
<feature type="region of interest" description="Disordered" evidence="1">
    <location>
        <begin position="623"/>
        <end position="671"/>
    </location>
</feature>